<evidence type="ECO:0000313" key="3">
    <source>
        <dbReference type="Proteomes" id="UP001367508"/>
    </source>
</evidence>
<protein>
    <submittedName>
        <fullName evidence="2">Uncharacterized protein</fullName>
    </submittedName>
</protein>
<dbReference type="Proteomes" id="UP001367508">
    <property type="component" value="Unassembled WGS sequence"/>
</dbReference>
<name>A0AAN9PXP5_CANGL</name>
<evidence type="ECO:0000256" key="1">
    <source>
        <dbReference type="SAM" id="SignalP"/>
    </source>
</evidence>
<keyword evidence="1" id="KW-0732">Signal</keyword>
<sequence length="255" mass="28470">MFLILVGILILLLEKLDSDLKGSVFRRKTKSKCLRANRIAGETSSSSCSTISDTISQAIQYSSQSPILEPLCLIGNELSQNSLYTVTSTLIGSLEICLHMARCAKQIKKKACLHYDQLCTIFGDTIASGTNQRPSIKSLSISVDDGSEDNNDFDKEVQSYQTKKKTNVSCDTKKRKPRENVQMTFANTLTIMGENDRKKVEILKRMSTILQKLEDIDGISFAKKVKLLKEDPLGARDVFRALSVERKKDLVLNLP</sequence>
<dbReference type="AlphaFoldDB" id="A0AAN9PXP5"/>
<evidence type="ECO:0000313" key="2">
    <source>
        <dbReference type="EMBL" id="KAK7314162.1"/>
    </source>
</evidence>
<keyword evidence="3" id="KW-1185">Reference proteome</keyword>
<proteinExistence type="predicted"/>
<dbReference type="EMBL" id="JAYMYQ010000009">
    <property type="protein sequence ID" value="KAK7314162.1"/>
    <property type="molecule type" value="Genomic_DNA"/>
</dbReference>
<comment type="caution">
    <text evidence="2">The sequence shown here is derived from an EMBL/GenBank/DDBJ whole genome shotgun (WGS) entry which is preliminary data.</text>
</comment>
<feature type="chain" id="PRO_5042994055" evidence="1">
    <location>
        <begin position="19"/>
        <end position="255"/>
    </location>
</feature>
<gene>
    <name evidence="2" type="ORF">VNO77_39374</name>
</gene>
<accession>A0AAN9PXP5</accession>
<reference evidence="2 3" key="1">
    <citation type="submission" date="2024-01" db="EMBL/GenBank/DDBJ databases">
        <title>The genomes of 5 underutilized Papilionoideae crops provide insights into root nodulation and disease resistanc.</title>
        <authorList>
            <person name="Jiang F."/>
        </authorList>
    </citation>
    <scope>NUCLEOTIDE SEQUENCE [LARGE SCALE GENOMIC DNA]</scope>
    <source>
        <strain evidence="2">LVBAO_FW01</strain>
        <tissue evidence="2">Leaves</tissue>
    </source>
</reference>
<organism evidence="2 3">
    <name type="scientific">Canavalia gladiata</name>
    <name type="common">Sword bean</name>
    <name type="synonym">Dolichos gladiatus</name>
    <dbReference type="NCBI Taxonomy" id="3824"/>
    <lineage>
        <taxon>Eukaryota</taxon>
        <taxon>Viridiplantae</taxon>
        <taxon>Streptophyta</taxon>
        <taxon>Embryophyta</taxon>
        <taxon>Tracheophyta</taxon>
        <taxon>Spermatophyta</taxon>
        <taxon>Magnoliopsida</taxon>
        <taxon>eudicotyledons</taxon>
        <taxon>Gunneridae</taxon>
        <taxon>Pentapetalae</taxon>
        <taxon>rosids</taxon>
        <taxon>fabids</taxon>
        <taxon>Fabales</taxon>
        <taxon>Fabaceae</taxon>
        <taxon>Papilionoideae</taxon>
        <taxon>50 kb inversion clade</taxon>
        <taxon>NPAAA clade</taxon>
        <taxon>indigoferoid/millettioid clade</taxon>
        <taxon>Phaseoleae</taxon>
        <taxon>Canavalia</taxon>
    </lineage>
</organism>
<feature type="signal peptide" evidence="1">
    <location>
        <begin position="1"/>
        <end position="18"/>
    </location>
</feature>